<evidence type="ECO:0000256" key="8">
    <source>
        <dbReference type="PROSITE-ProRule" id="PRU00076"/>
    </source>
</evidence>
<dbReference type="Pfam" id="PF14670">
    <property type="entry name" value="FXa_inhibition"/>
    <property type="match status" value="1"/>
</dbReference>
<keyword evidence="3 8" id="KW-0245">EGF-like domain</keyword>
<dbReference type="GO" id="GO:0005509">
    <property type="term" value="F:calcium ion binding"/>
    <property type="evidence" value="ECO:0007669"/>
    <property type="project" value="InterPro"/>
</dbReference>
<dbReference type="InterPro" id="IPR026823">
    <property type="entry name" value="cEGF"/>
</dbReference>
<keyword evidence="6" id="KW-1015">Disulfide bond</keyword>
<dbReference type="SMART" id="SM00179">
    <property type="entry name" value="EGF_CA"/>
    <property type="match status" value="3"/>
</dbReference>
<evidence type="ECO:0000256" key="2">
    <source>
        <dbReference type="ARBA" id="ARBA00022525"/>
    </source>
</evidence>
<evidence type="ECO:0000256" key="1">
    <source>
        <dbReference type="ARBA" id="ARBA00004613"/>
    </source>
</evidence>
<feature type="chain" id="PRO_5041469997" evidence="9">
    <location>
        <begin position="22"/>
        <end position="255"/>
    </location>
</feature>
<dbReference type="GO" id="GO:0005576">
    <property type="term" value="C:extracellular region"/>
    <property type="evidence" value="ECO:0007669"/>
    <property type="project" value="UniProtKB-SubCell"/>
</dbReference>
<reference evidence="11" key="1">
    <citation type="submission" date="2023-08" db="EMBL/GenBank/DDBJ databases">
        <authorList>
            <person name="Alioto T."/>
            <person name="Alioto T."/>
            <person name="Gomez Garrido J."/>
        </authorList>
    </citation>
    <scope>NUCLEOTIDE SEQUENCE</scope>
</reference>
<gene>
    <name evidence="11" type="ORF">OCTVUL_1B025181</name>
</gene>
<keyword evidence="7" id="KW-0325">Glycoprotein</keyword>
<dbReference type="FunFam" id="2.10.25.10:FF:000240">
    <property type="entry name" value="Vitamin K-dependent protein S"/>
    <property type="match status" value="3"/>
</dbReference>
<proteinExistence type="predicted"/>
<evidence type="ECO:0000256" key="7">
    <source>
        <dbReference type="ARBA" id="ARBA00023180"/>
    </source>
</evidence>
<feature type="domain" description="EGF-like" evidence="10">
    <location>
        <begin position="123"/>
        <end position="162"/>
    </location>
</feature>
<name>A0AA36F479_OCTVU</name>
<dbReference type="InterPro" id="IPR001881">
    <property type="entry name" value="EGF-like_Ca-bd_dom"/>
</dbReference>
<dbReference type="InterPro" id="IPR018097">
    <property type="entry name" value="EGF_Ca-bd_CS"/>
</dbReference>
<dbReference type="PANTHER" id="PTHR47333:SF4">
    <property type="entry name" value="EGF-LIKE DOMAIN-CONTAINING PROTEIN"/>
    <property type="match status" value="1"/>
</dbReference>
<protein>
    <submittedName>
        <fullName evidence="11">Epidermal growth factor-like domains 6 isoform X1</fullName>
    </submittedName>
</protein>
<keyword evidence="5" id="KW-0677">Repeat</keyword>
<evidence type="ECO:0000256" key="9">
    <source>
        <dbReference type="SAM" id="SignalP"/>
    </source>
</evidence>
<organism evidence="11 12">
    <name type="scientific">Octopus vulgaris</name>
    <name type="common">Common octopus</name>
    <dbReference type="NCBI Taxonomy" id="6645"/>
    <lineage>
        <taxon>Eukaryota</taxon>
        <taxon>Metazoa</taxon>
        <taxon>Spiralia</taxon>
        <taxon>Lophotrochozoa</taxon>
        <taxon>Mollusca</taxon>
        <taxon>Cephalopoda</taxon>
        <taxon>Coleoidea</taxon>
        <taxon>Octopodiformes</taxon>
        <taxon>Octopoda</taxon>
        <taxon>Incirrata</taxon>
        <taxon>Octopodidae</taxon>
        <taxon>Octopus</taxon>
    </lineage>
</organism>
<comment type="caution">
    <text evidence="8">Lacks conserved residue(s) required for the propagation of feature annotation.</text>
</comment>
<dbReference type="PROSITE" id="PS50026">
    <property type="entry name" value="EGF_3"/>
    <property type="match status" value="3"/>
</dbReference>
<keyword evidence="2" id="KW-0964">Secreted</keyword>
<feature type="domain" description="EGF-like" evidence="10">
    <location>
        <begin position="163"/>
        <end position="202"/>
    </location>
</feature>
<dbReference type="InterPro" id="IPR009030">
    <property type="entry name" value="Growth_fac_rcpt_cys_sf"/>
</dbReference>
<dbReference type="SUPFAM" id="SSF57196">
    <property type="entry name" value="EGF/Laminin"/>
    <property type="match status" value="1"/>
</dbReference>
<dbReference type="SMART" id="SM00181">
    <property type="entry name" value="EGF"/>
    <property type="match status" value="3"/>
</dbReference>
<dbReference type="Pfam" id="PF12662">
    <property type="entry name" value="cEGF"/>
    <property type="match status" value="2"/>
</dbReference>
<evidence type="ECO:0000256" key="3">
    <source>
        <dbReference type="ARBA" id="ARBA00022536"/>
    </source>
</evidence>
<dbReference type="PROSITE" id="PS00010">
    <property type="entry name" value="ASX_HYDROXYL"/>
    <property type="match status" value="3"/>
</dbReference>
<dbReference type="PROSITE" id="PS01187">
    <property type="entry name" value="EGF_CA"/>
    <property type="match status" value="1"/>
</dbReference>
<dbReference type="Gene3D" id="2.10.25.10">
    <property type="entry name" value="Laminin"/>
    <property type="match status" value="3"/>
</dbReference>
<keyword evidence="4 9" id="KW-0732">Signal</keyword>
<dbReference type="EMBL" id="OX597819">
    <property type="protein sequence ID" value="CAI9723784.1"/>
    <property type="molecule type" value="Genomic_DNA"/>
</dbReference>
<evidence type="ECO:0000256" key="6">
    <source>
        <dbReference type="ARBA" id="ARBA00023157"/>
    </source>
</evidence>
<evidence type="ECO:0000256" key="5">
    <source>
        <dbReference type="ARBA" id="ARBA00022737"/>
    </source>
</evidence>
<evidence type="ECO:0000256" key="4">
    <source>
        <dbReference type="ARBA" id="ARBA00022729"/>
    </source>
</evidence>
<dbReference type="AlphaFoldDB" id="A0AA36F479"/>
<dbReference type="Proteomes" id="UP001162480">
    <property type="component" value="Chromosome 6"/>
</dbReference>
<feature type="signal peptide" evidence="9">
    <location>
        <begin position="1"/>
        <end position="21"/>
    </location>
</feature>
<keyword evidence="12" id="KW-1185">Reference proteome</keyword>
<dbReference type="PRINTS" id="PR00907">
    <property type="entry name" value="THRMBOMODULN"/>
</dbReference>
<dbReference type="PROSITE" id="PS01186">
    <property type="entry name" value="EGF_2"/>
    <property type="match status" value="3"/>
</dbReference>
<evidence type="ECO:0000313" key="11">
    <source>
        <dbReference type="EMBL" id="CAI9723784.1"/>
    </source>
</evidence>
<dbReference type="PANTHER" id="PTHR47333">
    <property type="entry name" value="VON WILLEBRAND FACTOR C AND EGF DOMAIN-CONTAINING PROTEIN"/>
    <property type="match status" value="1"/>
</dbReference>
<evidence type="ECO:0000313" key="12">
    <source>
        <dbReference type="Proteomes" id="UP001162480"/>
    </source>
</evidence>
<dbReference type="SUPFAM" id="SSF57184">
    <property type="entry name" value="Growth factor receptor domain"/>
    <property type="match status" value="1"/>
</dbReference>
<accession>A0AA36F479</accession>
<comment type="subcellular location">
    <subcellularLocation>
        <location evidence="1">Secreted</location>
    </subcellularLocation>
</comment>
<dbReference type="InterPro" id="IPR052080">
    <property type="entry name" value="vWF_C/EGF_Fibrillin"/>
</dbReference>
<sequence length="255" mass="28043">MSQYNFVFLVLTLCFKLFSGAANSKCSYTCTKRLTKLGVKIMRCPHNAFMVCPQTFTKYYLKKQKCVKCCPGFTEIDVGICKDINECSKSNGGCQHICNNTQGSYHCQCKLGYKLSNGKKCVDINECAKGNGGCQHNCLNSVGSYKCSCKSGYQLLNNKQCSDINECAKGNGGCQHNCLNSVGSYKCSCKSGYQLVNNKQCSDINECYKSNGGCQHICKTLKEATNVSVDLAINLTMSPYEVCQRGLVPSIHFSE</sequence>
<evidence type="ECO:0000259" key="10">
    <source>
        <dbReference type="PROSITE" id="PS50026"/>
    </source>
</evidence>
<dbReference type="InterPro" id="IPR000742">
    <property type="entry name" value="EGF"/>
</dbReference>
<dbReference type="InterPro" id="IPR000152">
    <property type="entry name" value="EGF-type_Asp/Asn_hydroxyl_site"/>
</dbReference>
<feature type="domain" description="EGF-like" evidence="10">
    <location>
        <begin position="83"/>
        <end position="122"/>
    </location>
</feature>